<dbReference type="AlphaFoldDB" id="A0A2W1LB14"/>
<comment type="caution">
    <text evidence="4">The sequence shown here is derived from an EMBL/GenBank/DDBJ whole genome shotgun (WGS) entry which is preliminary data.</text>
</comment>
<sequence length="82" mass="9380">MKQDMNKFSARLIELVNQLTGEEWELSCLDRPLEELGVDSLMALELAVHLEREFGIRLEEEELASLTRLSDIVAKAEGKYSQ</sequence>
<keyword evidence="2" id="KW-0597">Phosphoprotein</keyword>
<dbReference type="Proteomes" id="UP000249522">
    <property type="component" value="Unassembled WGS sequence"/>
</dbReference>
<keyword evidence="1" id="KW-0596">Phosphopantetheine</keyword>
<feature type="domain" description="Carrier" evidence="3">
    <location>
        <begin position="3"/>
        <end position="80"/>
    </location>
</feature>
<dbReference type="Pfam" id="PF00550">
    <property type="entry name" value="PP-binding"/>
    <property type="match status" value="1"/>
</dbReference>
<dbReference type="PROSITE" id="PS50075">
    <property type="entry name" value="CARRIER"/>
    <property type="match status" value="1"/>
</dbReference>
<evidence type="ECO:0000259" key="3">
    <source>
        <dbReference type="PROSITE" id="PS50075"/>
    </source>
</evidence>
<gene>
    <name evidence="4" type="ORF">DNH61_12280</name>
</gene>
<evidence type="ECO:0000256" key="2">
    <source>
        <dbReference type="ARBA" id="ARBA00022553"/>
    </source>
</evidence>
<dbReference type="SUPFAM" id="SSF47336">
    <property type="entry name" value="ACP-like"/>
    <property type="match status" value="1"/>
</dbReference>
<dbReference type="Gene3D" id="1.10.1200.10">
    <property type="entry name" value="ACP-like"/>
    <property type="match status" value="1"/>
</dbReference>
<evidence type="ECO:0000313" key="5">
    <source>
        <dbReference type="Proteomes" id="UP000249522"/>
    </source>
</evidence>
<accession>A0A2W1LB14</accession>
<dbReference type="PROSITE" id="PS00012">
    <property type="entry name" value="PHOSPHOPANTETHEINE"/>
    <property type="match status" value="1"/>
</dbReference>
<evidence type="ECO:0000313" key="4">
    <source>
        <dbReference type="EMBL" id="PZD95320.1"/>
    </source>
</evidence>
<organism evidence="4 5">
    <name type="scientific">Paenibacillus sambharensis</name>
    <dbReference type="NCBI Taxonomy" id="1803190"/>
    <lineage>
        <taxon>Bacteria</taxon>
        <taxon>Bacillati</taxon>
        <taxon>Bacillota</taxon>
        <taxon>Bacilli</taxon>
        <taxon>Bacillales</taxon>
        <taxon>Paenibacillaceae</taxon>
        <taxon>Paenibacillus</taxon>
    </lineage>
</organism>
<dbReference type="EMBL" id="QKRB01000044">
    <property type="protein sequence ID" value="PZD95320.1"/>
    <property type="molecule type" value="Genomic_DNA"/>
</dbReference>
<keyword evidence="5" id="KW-1185">Reference proteome</keyword>
<reference evidence="4 5" key="1">
    <citation type="submission" date="2018-06" db="EMBL/GenBank/DDBJ databases">
        <title>Paenibacillus imtechensis sp. nov.</title>
        <authorList>
            <person name="Pinnaka A.K."/>
            <person name="Singh H."/>
            <person name="Kaur M."/>
        </authorList>
    </citation>
    <scope>NUCLEOTIDE SEQUENCE [LARGE SCALE GENOMIC DNA]</scope>
    <source>
        <strain evidence="4 5">SMB1</strain>
    </source>
</reference>
<protein>
    <submittedName>
        <fullName evidence="4">Acyl carrier protein</fullName>
    </submittedName>
</protein>
<dbReference type="OrthoDB" id="2646812at2"/>
<dbReference type="InterPro" id="IPR009081">
    <property type="entry name" value="PP-bd_ACP"/>
</dbReference>
<name>A0A2W1LB14_9BACL</name>
<dbReference type="InterPro" id="IPR036736">
    <property type="entry name" value="ACP-like_sf"/>
</dbReference>
<proteinExistence type="predicted"/>
<evidence type="ECO:0000256" key="1">
    <source>
        <dbReference type="ARBA" id="ARBA00022450"/>
    </source>
</evidence>
<dbReference type="RefSeq" id="WP_111146949.1">
    <property type="nucleotide sequence ID" value="NZ_QKRB01000044.1"/>
</dbReference>
<dbReference type="InterPro" id="IPR006162">
    <property type="entry name" value="Ppantetheine_attach_site"/>
</dbReference>